<evidence type="ECO:0000313" key="1">
    <source>
        <dbReference type="EMBL" id="GAA2078120.1"/>
    </source>
</evidence>
<dbReference type="EMBL" id="BAAAPY010000005">
    <property type="protein sequence ID" value="GAA2078120.1"/>
    <property type="molecule type" value="Genomic_DNA"/>
</dbReference>
<keyword evidence="2" id="KW-1185">Reference proteome</keyword>
<comment type="caution">
    <text evidence="1">The sequence shown here is derived from an EMBL/GenBank/DDBJ whole genome shotgun (WGS) entry which is preliminary data.</text>
</comment>
<dbReference type="InterPro" id="IPR036724">
    <property type="entry name" value="Cobalamin-bd_sf"/>
</dbReference>
<dbReference type="Proteomes" id="UP001501480">
    <property type="component" value="Unassembled WGS sequence"/>
</dbReference>
<protein>
    <recommendedName>
        <fullName evidence="3">Methylmalonyl-CoA mutase</fullName>
    </recommendedName>
</protein>
<reference evidence="1 2" key="1">
    <citation type="journal article" date="2019" name="Int. J. Syst. Evol. Microbiol.">
        <title>The Global Catalogue of Microorganisms (GCM) 10K type strain sequencing project: providing services to taxonomists for standard genome sequencing and annotation.</title>
        <authorList>
            <consortium name="The Broad Institute Genomics Platform"/>
            <consortium name="The Broad Institute Genome Sequencing Center for Infectious Disease"/>
            <person name="Wu L."/>
            <person name="Ma J."/>
        </authorList>
    </citation>
    <scope>NUCLEOTIDE SEQUENCE [LARGE SCALE GENOMIC DNA]</scope>
    <source>
        <strain evidence="1 2">JCM 15749</strain>
    </source>
</reference>
<name>A0ABN2VYZ8_9ACTN</name>
<dbReference type="RefSeq" id="WP_344327045.1">
    <property type="nucleotide sequence ID" value="NZ_BAAAPY010000005.1"/>
</dbReference>
<evidence type="ECO:0008006" key="3">
    <source>
        <dbReference type="Google" id="ProtNLM"/>
    </source>
</evidence>
<gene>
    <name evidence="1" type="ORF">GCM10009821_17370</name>
</gene>
<evidence type="ECO:0000313" key="2">
    <source>
        <dbReference type="Proteomes" id="UP001501480"/>
    </source>
</evidence>
<dbReference type="Gene3D" id="3.40.50.280">
    <property type="entry name" value="Cobalamin-binding domain"/>
    <property type="match status" value="1"/>
</dbReference>
<organism evidence="1 2">
    <name type="scientific">Aeromicrobium halocynthiae</name>
    <dbReference type="NCBI Taxonomy" id="560557"/>
    <lineage>
        <taxon>Bacteria</taxon>
        <taxon>Bacillati</taxon>
        <taxon>Actinomycetota</taxon>
        <taxon>Actinomycetes</taxon>
        <taxon>Propionibacteriales</taxon>
        <taxon>Nocardioidaceae</taxon>
        <taxon>Aeromicrobium</taxon>
    </lineage>
</organism>
<accession>A0ABN2VYZ8</accession>
<sequence length="89" mass="8997">MAGRRVVVAALSPADPAGDPSVSASRALWREGWEVIHLGSGVSPAAVVATAVQEDVLDVVVVGGAADVTSVREAFDAAGETDITVRSAR</sequence>
<dbReference type="SUPFAM" id="SSF52242">
    <property type="entry name" value="Cobalamin (vitamin B12)-binding domain"/>
    <property type="match status" value="1"/>
</dbReference>
<proteinExistence type="predicted"/>